<evidence type="ECO:0000313" key="2">
    <source>
        <dbReference type="Proteomes" id="UP001057402"/>
    </source>
</evidence>
<reference evidence="2" key="1">
    <citation type="journal article" date="2023" name="Front. Plant Sci.">
        <title>Chromosomal-level genome assembly of Melastoma candidum provides insights into trichome evolution.</title>
        <authorList>
            <person name="Zhong Y."/>
            <person name="Wu W."/>
            <person name="Sun C."/>
            <person name="Zou P."/>
            <person name="Liu Y."/>
            <person name="Dai S."/>
            <person name="Zhou R."/>
        </authorList>
    </citation>
    <scope>NUCLEOTIDE SEQUENCE [LARGE SCALE GENOMIC DNA]</scope>
</reference>
<evidence type="ECO:0000313" key="1">
    <source>
        <dbReference type="EMBL" id="KAI4376468.1"/>
    </source>
</evidence>
<proteinExistence type="predicted"/>
<protein>
    <submittedName>
        <fullName evidence="1">Uncharacterized protein</fullName>
    </submittedName>
</protein>
<keyword evidence="2" id="KW-1185">Reference proteome</keyword>
<dbReference type="EMBL" id="CM042883">
    <property type="protein sequence ID" value="KAI4376468.1"/>
    <property type="molecule type" value="Genomic_DNA"/>
</dbReference>
<dbReference type="Proteomes" id="UP001057402">
    <property type="component" value="Chromosome 4"/>
</dbReference>
<accession>A0ACB9RC23</accession>
<gene>
    <name evidence="1" type="ORF">MLD38_014226</name>
</gene>
<organism evidence="1 2">
    <name type="scientific">Melastoma candidum</name>
    <dbReference type="NCBI Taxonomy" id="119954"/>
    <lineage>
        <taxon>Eukaryota</taxon>
        <taxon>Viridiplantae</taxon>
        <taxon>Streptophyta</taxon>
        <taxon>Embryophyta</taxon>
        <taxon>Tracheophyta</taxon>
        <taxon>Spermatophyta</taxon>
        <taxon>Magnoliopsida</taxon>
        <taxon>eudicotyledons</taxon>
        <taxon>Gunneridae</taxon>
        <taxon>Pentapetalae</taxon>
        <taxon>rosids</taxon>
        <taxon>malvids</taxon>
        <taxon>Myrtales</taxon>
        <taxon>Melastomataceae</taxon>
        <taxon>Melastomatoideae</taxon>
        <taxon>Melastomateae</taxon>
        <taxon>Melastoma</taxon>
    </lineage>
</organism>
<name>A0ACB9RC23_9MYRT</name>
<comment type="caution">
    <text evidence="1">The sequence shown here is derived from an EMBL/GenBank/DDBJ whole genome shotgun (WGS) entry which is preliminary data.</text>
</comment>
<sequence length="374" mass="42767">MGAGMNDLPGELVAVILSKLPVNSLLLSRAVSKIWLEIIDDLSFRKTYESKSCMILGLCCRDRNDSTTVFCTMTSDRVSVVAKEMITAEEIRYCHLGNCCNGLFYFNKYHMIGQPRRLVRELLVFNPFMKETLKLPDAPKWSPYGHNEFVLGFDPSTGTFKLLDLFFEDADRKKVRAATFNFKTQSWGICKASRHLSHPVRSLILLKHATDTGNVYLWTGKNCMYNSEVGSLMQMPDRPLGQVILSFDMAKEEFQSAWFPKRVHSMHITEIDGKLAVCTSGVKYINIDVLVDYKTQKWIRRFQILKPPLRILVDFCALSEKKIIVAYLPEESVISTKQFYLLDLGTGEWTGLGKGRFTRRNKLFSVRPNLVSLK</sequence>